<dbReference type="STRING" id="75743.A0A401QA68"/>
<evidence type="ECO:0000259" key="2">
    <source>
        <dbReference type="PROSITE" id="PS50010"/>
    </source>
</evidence>
<organism evidence="3 4">
    <name type="scientific">Scyliorhinus torazame</name>
    <name type="common">Cloudy catshark</name>
    <name type="synonym">Catulus torazame</name>
    <dbReference type="NCBI Taxonomy" id="75743"/>
    <lineage>
        <taxon>Eukaryota</taxon>
        <taxon>Metazoa</taxon>
        <taxon>Chordata</taxon>
        <taxon>Craniata</taxon>
        <taxon>Vertebrata</taxon>
        <taxon>Chondrichthyes</taxon>
        <taxon>Elasmobranchii</taxon>
        <taxon>Galeomorphii</taxon>
        <taxon>Galeoidea</taxon>
        <taxon>Carcharhiniformes</taxon>
        <taxon>Scyliorhinidae</taxon>
        <taxon>Scyliorhinus</taxon>
    </lineage>
</organism>
<dbReference type="GO" id="GO:0007411">
    <property type="term" value="P:axon guidance"/>
    <property type="evidence" value="ECO:0007669"/>
    <property type="project" value="TreeGrafter"/>
</dbReference>
<dbReference type="GO" id="GO:0019898">
    <property type="term" value="C:extrinsic component of membrane"/>
    <property type="evidence" value="ECO:0007669"/>
    <property type="project" value="TreeGrafter"/>
</dbReference>
<feature type="domain" description="DH" evidence="2">
    <location>
        <begin position="1"/>
        <end position="53"/>
    </location>
</feature>
<dbReference type="PANTHER" id="PTHR22826">
    <property type="entry name" value="RHO GUANINE EXCHANGE FACTOR-RELATED"/>
    <property type="match status" value="1"/>
</dbReference>
<dbReference type="Proteomes" id="UP000288216">
    <property type="component" value="Unassembled WGS sequence"/>
</dbReference>
<dbReference type="EMBL" id="BFAA01023324">
    <property type="protein sequence ID" value="GCB82256.1"/>
    <property type="molecule type" value="Genomic_DNA"/>
</dbReference>
<protein>
    <recommendedName>
        <fullName evidence="2">DH domain-containing protein</fullName>
    </recommendedName>
</protein>
<dbReference type="PROSITE" id="PS50010">
    <property type="entry name" value="DH_2"/>
    <property type="match status" value="1"/>
</dbReference>
<dbReference type="SUPFAM" id="SSF48065">
    <property type="entry name" value="DBL homology domain (DH-domain)"/>
    <property type="match status" value="1"/>
</dbReference>
<evidence type="ECO:0000256" key="1">
    <source>
        <dbReference type="ARBA" id="ARBA00022658"/>
    </source>
</evidence>
<name>A0A401QA68_SCYTO</name>
<keyword evidence="4" id="KW-1185">Reference proteome</keyword>
<accession>A0A401QA68</accession>
<evidence type="ECO:0000313" key="3">
    <source>
        <dbReference type="EMBL" id="GCB82256.1"/>
    </source>
</evidence>
<dbReference type="OrthoDB" id="10256089at2759"/>
<dbReference type="Gene3D" id="1.20.900.10">
    <property type="entry name" value="Dbl homology (DH) domain"/>
    <property type="match status" value="1"/>
</dbReference>
<comment type="caution">
    <text evidence="3">The sequence shown here is derived from an EMBL/GenBank/DDBJ whole genome shotgun (WGS) entry which is preliminary data.</text>
</comment>
<dbReference type="InterPro" id="IPR051336">
    <property type="entry name" value="RhoGEF_Guanine_NuclExch_SF"/>
</dbReference>
<dbReference type="PANTHER" id="PTHR22826:SF106">
    <property type="entry name" value="TRIO, ISOFORM A"/>
    <property type="match status" value="1"/>
</dbReference>
<reference evidence="3 4" key="1">
    <citation type="journal article" date="2018" name="Nat. Ecol. Evol.">
        <title>Shark genomes provide insights into elasmobranch evolution and the origin of vertebrates.</title>
        <authorList>
            <person name="Hara Y"/>
            <person name="Yamaguchi K"/>
            <person name="Onimaru K"/>
            <person name="Kadota M"/>
            <person name="Koyanagi M"/>
            <person name="Keeley SD"/>
            <person name="Tatsumi K"/>
            <person name="Tanaka K"/>
            <person name="Motone F"/>
            <person name="Kageyama Y"/>
            <person name="Nozu R"/>
            <person name="Adachi N"/>
            <person name="Nishimura O"/>
            <person name="Nakagawa R"/>
            <person name="Tanegashima C"/>
            <person name="Kiyatake I"/>
            <person name="Matsumoto R"/>
            <person name="Murakumo K"/>
            <person name="Nishida K"/>
            <person name="Terakita A"/>
            <person name="Kuratani S"/>
            <person name="Sato K"/>
            <person name="Hyodo S Kuraku.S."/>
        </authorList>
    </citation>
    <scope>NUCLEOTIDE SEQUENCE [LARGE SCALE GENOMIC DNA]</scope>
</reference>
<dbReference type="InterPro" id="IPR035899">
    <property type="entry name" value="DBL_dom_sf"/>
</dbReference>
<sequence>MNEKGVPEDLKGKDKIVFGNIHQIYEWHKNYFLGELEKCIEEPERLAELFIKH</sequence>
<proteinExistence type="predicted"/>
<dbReference type="InterPro" id="IPR000219">
    <property type="entry name" value="DH_dom"/>
</dbReference>
<dbReference type="GO" id="GO:0005085">
    <property type="term" value="F:guanyl-nucleotide exchange factor activity"/>
    <property type="evidence" value="ECO:0007669"/>
    <property type="project" value="UniProtKB-KW"/>
</dbReference>
<dbReference type="AlphaFoldDB" id="A0A401QA68"/>
<evidence type="ECO:0000313" key="4">
    <source>
        <dbReference type="Proteomes" id="UP000288216"/>
    </source>
</evidence>
<keyword evidence="1" id="KW-0344">Guanine-nucleotide releasing factor</keyword>
<feature type="non-terminal residue" evidence="3">
    <location>
        <position position="53"/>
    </location>
</feature>
<gene>
    <name evidence="3" type="ORF">scyTo_0022638</name>
</gene>
<dbReference type="GO" id="GO:0005737">
    <property type="term" value="C:cytoplasm"/>
    <property type="evidence" value="ECO:0007669"/>
    <property type="project" value="TreeGrafter"/>
</dbReference>